<feature type="region of interest" description="Disordered" evidence="1">
    <location>
        <begin position="281"/>
        <end position="305"/>
    </location>
</feature>
<evidence type="ECO:0000313" key="4">
    <source>
        <dbReference type="Proteomes" id="UP000235145"/>
    </source>
</evidence>
<evidence type="ECO:0000313" key="3">
    <source>
        <dbReference type="EMBL" id="KAJ0185266.1"/>
    </source>
</evidence>
<feature type="transmembrane region" description="Helical" evidence="2">
    <location>
        <begin position="51"/>
        <end position="71"/>
    </location>
</feature>
<evidence type="ECO:0000256" key="2">
    <source>
        <dbReference type="SAM" id="Phobius"/>
    </source>
</evidence>
<keyword evidence="2" id="KW-0812">Transmembrane</keyword>
<dbReference type="PANTHER" id="PTHR36760:SF1">
    <property type="entry name" value="ACIDIC LEUCINE-RICH NUCLEAR PHOSPHOPROTEIN 32 FAMILY B PROTEIN"/>
    <property type="match status" value="1"/>
</dbReference>
<sequence>MADELCFSSTCDIKNNSCFVFYDLSLLCSLIFSHPLYFSYFLFFSPYLFKFIFFISPLFFTTTLVLLLSFLTTTFPQPKLGIIQTVVDKLRSKLNDVDEDEDFCNFEDFEIYKIVFHDQPLITVSDGEDNEQVSVMENAVAVAVTIPESDHKQEELRSLECLFEELDRFEDSTAAIETTEKESSSDLGKIVGELQKPEPVVKKKLGSKSMAVVEAEADQKLFEKSFSLKSNSCRVDSPSSIGSYGSMRKEKEWKRTLACKLFEERHNSEGGEEGMDSLWESYEEDNSSRKSKNRKEPMSINQKKMMMNNKKKIEFKYFDDDFEEDDDDEEEFMSNGQLCCLKALKLSAGKMNLGMGKPNLVKISKALKGFGWLHHVGSKNGKKN</sequence>
<comment type="caution">
    <text evidence="3">The sequence shown here is derived from an EMBL/GenBank/DDBJ whole genome shotgun (WGS) entry which is preliminary data.</text>
</comment>
<protein>
    <submittedName>
        <fullName evidence="3">Uncharacterized protein</fullName>
    </submittedName>
</protein>
<dbReference type="Gramene" id="rna-gnl|WGS:NBSK|LSAT_9X14981_mrna">
    <property type="protein sequence ID" value="cds-PLY70898.1"/>
    <property type="gene ID" value="gene-LSAT_9X14981"/>
</dbReference>
<dbReference type="PANTHER" id="PTHR36760">
    <property type="entry name" value="ACIDIC LEUCINE-RICH NUCLEAR PHOSPHOPROTEIN 32 FAMILY B PROTEIN"/>
    <property type="match status" value="1"/>
</dbReference>
<keyword evidence="4" id="KW-1185">Reference proteome</keyword>
<accession>A0A9R1UDR7</accession>
<keyword evidence="2" id="KW-0472">Membrane</keyword>
<feature type="transmembrane region" description="Helical" evidence="2">
    <location>
        <begin position="24"/>
        <end position="44"/>
    </location>
</feature>
<name>A0A9R1UDR7_LACSA</name>
<keyword evidence="2" id="KW-1133">Transmembrane helix</keyword>
<gene>
    <name evidence="3" type="ORF">LSAT_V11C900460700</name>
</gene>
<evidence type="ECO:0000256" key="1">
    <source>
        <dbReference type="SAM" id="MobiDB-lite"/>
    </source>
</evidence>
<reference evidence="3 4" key="1">
    <citation type="journal article" date="2017" name="Nat. Commun.">
        <title>Genome assembly with in vitro proximity ligation data and whole-genome triplication in lettuce.</title>
        <authorList>
            <person name="Reyes-Chin-Wo S."/>
            <person name="Wang Z."/>
            <person name="Yang X."/>
            <person name="Kozik A."/>
            <person name="Arikit S."/>
            <person name="Song C."/>
            <person name="Xia L."/>
            <person name="Froenicke L."/>
            <person name="Lavelle D.O."/>
            <person name="Truco M.J."/>
            <person name="Xia R."/>
            <person name="Zhu S."/>
            <person name="Xu C."/>
            <person name="Xu H."/>
            <person name="Xu X."/>
            <person name="Cox K."/>
            <person name="Korf I."/>
            <person name="Meyers B.C."/>
            <person name="Michelmore R.W."/>
        </authorList>
    </citation>
    <scope>NUCLEOTIDE SEQUENCE [LARGE SCALE GENOMIC DNA]</scope>
    <source>
        <strain evidence="4">cv. Salinas</strain>
        <tissue evidence="3">Seedlings</tissue>
    </source>
</reference>
<dbReference type="Proteomes" id="UP000235145">
    <property type="component" value="Unassembled WGS sequence"/>
</dbReference>
<organism evidence="3 4">
    <name type="scientific">Lactuca sativa</name>
    <name type="common">Garden lettuce</name>
    <dbReference type="NCBI Taxonomy" id="4236"/>
    <lineage>
        <taxon>Eukaryota</taxon>
        <taxon>Viridiplantae</taxon>
        <taxon>Streptophyta</taxon>
        <taxon>Embryophyta</taxon>
        <taxon>Tracheophyta</taxon>
        <taxon>Spermatophyta</taxon>
        <taxon>Magnoliopsida</taxon>
        <taxon>eudicotyledons</taxon>
        <taxon>Gunneridae</taxon>
        <taxon>Pentapetalae</taxon>
        <taxon>asterids</taxon>
        <taxon>campanulids</taxon>
        <taxon>Asterales</taxon>
        <taxon>Asteraceae</taxon>
        <taxon>Cichorioideae</taxon>
        <taxon>Cichorieae</taxon>
        <taxon>Lactucinae</taxon>
        <taxon>Lactuca</taxon>
    </lineage>
</organism>
<dbReference type="AlphaFoldDB" id="A0A9R1UDR7"/>
<dbReference type="EMBL" id="NBSK02000009">
    <property type="protein sequence ID" value="KAJ0185266.1"/>
    <property type="molecule type" value="Genomic_DNA"/>
</dbReference>
<proteinExistence type="predicted"/>